<dbReference type="GO" id="GO:0008766">
    <property type="term" value="F:UDP-N-acetylmuramoylalanyl-D-glutamyl-2,6-diaminopimelate-D-alanyl-D-alanine ligase activity"/>
    <property type="evidence" value="ECO:0007669"/>
    <property type="project" value="RHEA"/>
</dbReference>
<dbReference type="InterPro" id="IPR036565">
    <property type="entry name" value="Mur-like_cat_sf"/>
</dbReference>
<evidence type="ECO:0000256" key="3">
    <source>
        <dbReference type="ARBA" id="ARBA00022618"/>
    </source>
</evidence>
<evidence type="ECO:0000256" key="5">
    <source>
        <dbReference type="ARBA" id="ARBA00022840"/>
    </source>
</evidence>
<dbReference type="SUPFAM" id="SSF53244">
    <property type="entry name" value="MurD-like peptide ligases, peptide-binding domain"/>
    <property type="match status" value="1"/>
</dbReference>
<feature type="domain" description="Mur ligase C-terminal" evidence="13">
    <location>
        <begin position="354"/>
        <end position="478"/>
    </location>
</feature>
<evidence type="ECO:0000256" key="1">
    <source>
        <dbReference type="ARBA" id="ARBA00022490"/>
    </source>
</evidence>
<dbReference type="InterPro" id="IPR036615">
    <property type="entry name" value="Mur_ligase_C_dom_sf"/>
</dbReference>
<evidence type="ECO:0000259" key="12">
    <source>
        <dbReference type="Pfam" id="PF01225"/>
    </source>
</evidence>
<dbReference type="Gene3D" id="3.90.190.20">
    <property type="entry name" value="Mur ligase, C-terminal domain"/>
    <property type="match status" value="1"/>
</dbReference>
<dbReference type="GO" id="GO:0005737">
    <property type="term" value="C:cytoplasm"/>
    <property type="evidence" value="ECO:0007669"/>
    <property type="project" value="UniProtKB-SubCell"/>
</dbReference>
<dbReference type="InterPro" id="IPR000713">
    <property type="entry name" value="Mur_ligase_N"/>
</dbReference>
<evidence type="ECO:0000256" key="10">
    <source>
        <dbReference type="HAMAP-Rule" id="MF_02019"/>
    </source>
</evidence>
<evidence type="ECO:0000256" key="2">
    <source>
        <dbReference type="ARBA" id="ARBA00022598"/>
    </source>
</evidence>
<keyword evidence="5 10" id="KW-0067">ATP-binding</keyword>
<evidence type="ECO:0000313" key="16">
    <source>
        <dbReference type="Proteomes" id="UP000321899"/>
    </source>
</evidence>
<evidence type="ECO:0000256" key="7">
    <source>
        <dbReference type="ARBA" id="ARBA00022984"/>
    </source>
</evidence>
<dbReference type="Pfam" id="PF08245">
    <property type="entry name" value="Mur_ligase_M"/>
    <property type="match status" value="1"/>
</dbReference>
<dbReference type="InterPro" id="IPR004101">
    <property type="entry name" value="Mur_ligase_C"/>
</dbReference>
<keyword evidence="2 10" id="KW-0436">Ligase</keyword>
<dbReference type="GO" id="GO:0051301">
    <property type="term" value="P:cell division"/>
    <property type="evidence" value="ECO:0007669"/>
    <property type="project" value="UniProtKB-KW"/>
</dbReference>
<dbReference type="SUPFAM" id="SSF63418">
    <property type="entry name" value="MurE/MurF N-terminal domain"/>
    <property type="match status" value="1"/>
</dbReference>
<keyword evidence="6 10" id="KW-0133">Cell shape</keyword>
<evidence type="ECO:0000256" key="4">
    <source>
        <dbReference type="ARBA" id="ARBA00022741"/>
    </source>
</evidence>
<dbReference type="NCBIfam" id="TIGR01143">
    <property type="entry name" value="murF"/>
    <property type="match status" value="1"/>
</dbReference>
<gene>
    <name evidence="10" type="primary">murF</name>
    <name evidence="15" type="ORF">FIM25_09380</name>
</gene>
<dbReference type="GO" id="GO:0008360">
    <property type="term" value="P:regulation of cell shape"/>
    <property type="evidence" value="ECO:0007669"/>
    <property type="project" value="UniProtKB-KW"/>
</dbReference>
<keyword evidence="8 10" id="KW-0131">Cell cycle</keyword>
<dbReference type="PANTHER" id="PTHR43024:SF1">
    <property type="entry name" value="UDP-N-ACETYLMURAMOYL-TRIPEPTIDE--D-ALANYL-D-ALANINE LIGASE"/>
    <property type="match status" value="1"/>
</dbReference>
<comment type="catalytic activity">
    <reaction evidence="10 11">
        <text>D-alanyl-D-alanine + UDP-N-acetyl-alpha-D-muramoyl-L-alanyl-gamma-D-glutamyl-meso-2,6-diaminopimelate + ATP = UDP-N-acetyl-alpha-D-muramoyl-L-alanyl-gamma-D-glutamyl-meso-2,6-diaminopimeloyl-D-alanyl-D-alanine + ADP + phosphate + H(+)</text>
        <dbReference type="Rhea" id="RHEA:28374"/>
        <dbReference type="ChEBI" id="CHEBI:15378"/>
        <dbReference type="ChEBI" id="CHEBI:30616"/>
        <dbReference type="ChEBI" id="CHEBI:43474"/>
        <dbReference type="ChEBI" id="CHEBI:57822"/>
        <dbReference type="ChEBI" id="CHEBI:61386"/>
        <dbReference type="ChEBI" id="CHEBI:83905"/>
        <dbReference type="ChEBI" id="CHEBI:456216"/>
        <dbReference type="EC" id="6.3.2.10"/>
    </reaction>
</comment>
<dbReference type="UniPathway" id="UPA00219"/>
<comment type="caution">
    <text evidence="15">The sequence shown here is derived from an EMBL/GenBank/DDBJ whole genome shotgun (WGS) entry which is preliminary data.</text>
</comment>
<evidence type="ECO:0000313" key="15">
    <source>
        <dbReference type="EMBL" id="TYT74571.1"/>
    </source>
</evidence>
<reference evidence="15 16" key="1">
    <citation type="submission" date="2019-06" db="EMBL/GenBank/DDBJ databases">
        <title>Desulfobotulus mexicanus sp. nov., a novel sulfate-reducing bacterium isolated from the sediment of an alkaline crater lake in Mexico.</title>
        <authorList>
            <person name="Hirschler-Rea A."/>
        </authorList>
    </citation>
    <scope>NUCLEOTIDE SEQUENCE [LARGE SCALE GENOMIC DNA]</scope>
    <source>
        <strain evidence="15 16">PAR22N</strain>
    </source>
</reference>
<evidence type="ECO:0000256" key="8">
    <source>
        <dbReference type="ARBA" id="ARBA00023306"/>
    </source>
</evidence>
<dbReference type="EC" id="6.3.2.10" evidence="10 11"/>
<evidence type="ECO:0000259" key="14">
    <source>
        <dbReference type="Pfam" id="PF08245"/>
    </source>
</evidence>
<accession>A0A5S5MFR0</accession>
<comment type="subcellular location">
    <subcellularLocation>
        <location evidence="10 11">Cytoplasm</location>
    </subcellularLocation>
</comment>
<dbReference type="GO" id="GO:0005524">
    <property type="term" value="F:ATP binding"/>
    <property type="evidence" value="ECO:0007669"/>
    <property type="project" value="UniProtKB-UniRule"/>
</dbReference>
<dbReference type="InterPro" id="IPR035911">
    <property type="entry name" value="MurE/MurF_N"/>
</dbReference>
<proteinExistence type="inferred from homology"/>
<dbReference type="Gene3D" id="3.40.1390.10">
    <property type="entry name" value="MurE/MurF, N-terminal domain"/>
    <property type="match status" value="1"/>
</dbReference>
<dbReference type="HAMAP" id="MF_02019">
    <property type="entry name" value="MurF"/>
    <property type="match status" value="1"/>
</dbReference>
<feature type="domain" description="Mur ligase N-terminal catalytic" evidence="12">
    <location>
        <begin position="57"/>
        <end position="133"/>
    </location>
</feature>
<evidence type="ECO:0000259" key="13">
    <source>
        <dbReference type="Pfam" id="PF02875"/>
    </source>
</evidence>
<keyword evidence="7 10" id="KW-0573">Peptidoglycan synthesis</keyword>
<evidence type="ECO:0000256" key="11">
    <source>
        <dbReference type="RuleBase" id="RU004136"/>
    </source>
</evidence>
<evidence type="ECO:0000256" key="9">
    <source>
        <dbReference type="ARBA" id="ARBA00023316"/>
    </source>
</evidence>
<keyword evidence="9 10" id="KW-0961">Cell wall biogenesis/degradation</keyword>
<dbReference type="EMBL" id="VDMB01000010">
    <property type="protein sequence ID" value="TYT74571.1"/>
    <property type="molecule type" value="Genomic_DNA"/>
</dbReference>
<feature type="binding site" evidence="10">
    <location>
        <begin position="147"/>
        <end position="153"/>
    </location>
    <ligand>
        <name>ATP</name>
        <dbReference type="ChEBI" id="CHEBI:30616"/>
    </ligand>
</feature>
<name>A0A5S5MFR0_9BACT</name>
<dbReference type="Pfam" id="PF02875">
    <property type="entry name" value="Mur_ligase_C"/>
    <property type="match status" value="1"/>
</dbReference>
<dbReference type="OrthoDB" id="9801978at2"/>
<dbReference type="AlphaFoldDB" id="A0A5S5MFR0"/>
<dbReference type="PANTHER" id="PTHR43024">
    <property type="entry name" value="UDP-N-ACETYLMURAMOYL-TRIPEPTIDE--D-ALANYL-D-ALANINE LIGASE"/>
    <property type="match status" value="1"/>
</dbReference>
<dbReference type="Gene3D" id="3.40.1190.10">
    <property type="entry name" value="Mur-like, catalytic domain"/>
    <property type="match status" value="1"/>
</dbReference>
<dbReference type="Proteomes" id="UP000321899">
    <property type="component" value="Unassembled WGS sequence"/>
</dbReference>
<evidence type="ECO:0000256" key="6">
    <source>
        <dbReference type="ARBA" id="ARBA00022960"/>
    </source>
</evidence>
<dbReference type="GO" id="GO:0071555">
    <property type="term" value="P:cell wall organization"/>
    <property type="evidence" value="ECO:0007669"/>
    <property type="project" value="UniProtKB-KW"/>
</dbReference>
<comment type="similarity">
    <text evidence="10">Belongs to the MurCDEF family. MurF subfamily.</text>
</comment>
<organism evidence="15 16">
    <name type="scientific">Desulfobotulus mexicanus</name>
    <dbReference type="NCBI Taxonomy" id="2586642"/>
    <lineage>
        <taxon>Bacteria</taxon>
        <taxon>Pseudomonadati</taxon>
        <taxon>Thermodesulfobacteriota</taxon>
        <taxon>Desulfobacteria</taxon>
        <taxon>Desulfobacterales</taxon>
        <taxon>Desulfobacteraceae</taxon>
        <taxon>Desulfobotulus</taxon>
    </lineage>
</organism>
<dbReference type="SUPFAM" id="SSF53623">
    <property type="entry name" value="MurD-like peptide ligases, catalytic domain"/>
    <property type="match status" value="1"/>
</dbReference>
<dbReference type="InterPro" id="IPR013221">
    <property type="entry name" value="Mur_ligase_cen"/>
</dbReference>
<keyword evidence="3 10" id="KW-0132">Cell division</keyword>
<dbReference type="GO" id="GO:0047480">
    <property type="term" value="F:UDP-N-acetylmuramoyl-tripeptide-D-alanyl-D-alanine ligase activity"/>
    <property type="evidence" value="ECO:0007669"/>
    <property type="project" value="UniProtKB-UniRule"/>
</dbReference>
<comment type="pathway">
    <text evidence="10 11">Cell wall biogenesis; peptidoglycan biosynthesis.</text>
</comment>
<keyword evidence="1 10" id="KW-0963">Cytoplasm</keyword>
<keyword evidence="16" id="KW-1185">Reference proteome</keyword>
<dbReference type="Pfam" id="PF01225">
    <property type="entry name" value="Mur_ligase"/>
    <property type="match status" value="1"/>
</dbReference>
<sequence>MKTIRLLEIKFSPLMTEPSPGKEYSSMPETRPWTCEDILDATGAVLLSGKGDRIFSAIATDSRKNLQKALFIALRGENHDGHDFLEKALSGGCTGILMEKSRWQEASPFLRNAGLSVFGVDDTVKALGQLARHRLSLFGSKVLAVTGSNGKTSTKEMLGCIFRKAGSCLVTEGNFNNEIGLPLTLFRLEPHDDWAILELGMNHPGEMERLSAICQPDMAIITRIAPAHLEGLGSVEGVARAKGEILSHMKKGGLILINGSDPNSKLIPMKEGIDILRFGRQEHCDFYMKDLQCHAMGSSFTLHRKDKPPLAITLMVPGAMMAENALAAAAAALNAGIPEDLVQKGLASFKGFTGRFQPIATPAGFTIINDTYNANPDSMEAALSQAVRMADPGRCFAILGSMGELGDDAASLHRHVGILAAQKGIHALYTCGPHGKDFAEGARSAGMKKVFCNDKDQLATMLFPELKPSDRVLVKGSRSMTMESVVDQLLQAARTAQGN</sequence>
<protein>
    <recommendedName>
        <fullName evidence="10 11">UDP-N-acetylmuramoyl-tripeptide--D-alanyl-D-alanine ligase</fullName>
        <ecNumber evidence="10 11">6.3.2.10</ecNumber>
    </recommendedName>
    <alternativeName>
        <fullName evidence="10">D-alanyl-D-alanine-adding enzyme</fullName>
    </alternativeName>
</protein>
<feature type="domain" description="Mur ligase central" evidence="14">
    <location>
        <begin position="145"/>
        <end position="332"/>
    </location>
</feature>
<comment type="function">
    <text evidence="10 11">Involved in cell wall formation. Catalyzes the final step in the synthesis of UDP-N-acetylmuramoyl-pentapeptide, the precursor of murein.</text>
</comment>
<dbReference type="InterPro" id="IPR051046">
    <property type="entry name" value="MurCDEF_CellWall_CoF430Synth"/>
</dbReference>
<dbReference type="InterPro" id="IPR005863">
    <property type="entry name" value="UDP-N-AcMur_synth"/>
</dbReference>
<keyword evidence="4 10" id="KW-0547">Nucleotide-binding</keyword>
<dbReference type="GO" id="GO:0009252">
    <property type="term" value="P:peptidoglycan biosynthetic process"/>
    <property type="evidence" value="ECO:0007669"/>
    <property type="project" value="UniProtKB-UniRule"/>
</dbReference>